<accession>A0A853I340</accession>
<dbReference type="Pfam" id="PF02592">
    <property type="entry name" value="Vut_1"/>
    <property type="match status" value="1"/>
</dbReference>
<sequence>MQLQGCFFTLREINDKGMVVFQSKSGTCYTESAINLVEKNIIEHFSDIDAKHIAQLAKKDDDRIFINDTNNQVVVTLYSYWNWLPLLVALFIGFLLIAIPISPKKIEIIGFTQPGGILIFPLTFMVIDLISELFGYRTVRKVIWSAAITLLIASLGLYISLQLSNLVSQEIVTHYSAVFNKLPYLFVINAICLVAADFTNAVCFSRLKGLMRGKQLWFRSIVSTGLGQIVYTIVWISLFYIEKLANIETWAYMAENFTFKLGYAAMMIPFTYLLLWVIRRQSRKAQELRAV</sequence>
<evidence type="ECO:0000256" key="2">
    <source>
        <dbReference type="SAM" id="Phobius"/>
    </source>
</evidence>
<dbReference type="RefSeq" id="WP_180569041.1">
    <property type="nucleotide sequence ID" value="NZ_JACCKB010000020.1"/>
</dbReference>
<dbReference type="AlphaFoldDB" id="A0A853I340"/>
<evidence type="ECO:0000313" key="3">
    <source>
        <dbReference type="EMBL" id="NYZ67019.1"/>
    </source>
</evidence>
<gene>
    <name evidence="3" type="ORF">H0A36_13445</name>
</gene>
<dbReference type="Proteomes" id="UP000569732">
    <property type="component" value="Unassembled WGS sequence"/>
</dbReference>
<feature type="transmembrane region" description="Helical" evidence="2">
    <location>
        <begin position="108"/>
        <end position="130"/>
    </location>
</feature>
<dbReference type="NCBIfam" id="TIGR00697">
    <property type="entry name" value="queuosine precursor transporter"/>
    <property type="match status" value="1"/>
</dbReference>
<protein>
    <recommendedName>
        <fullName evidence="1">Queuosine precursor transporter</fullName>
    </recommendedName>
</protein>
<feature type="transmembrane region" description="Helical" evidence="2">
    <location>
        <begin position="142"/>
        <end position="163"/>
    </location>
</feature>
<dbReference type="PANTHER" id="PTHR34300:SF2">
    <property type="entry name" value="QUEUOSINE PRECURSOR TRANSPORTER-RELATED"/>
    <property type="match status" value="1"/>
</dbReference>
<feature type="transmembrane region" description="Helical" evidence="2">
    <location>
        <begin position="183"/>
        <end position="204"/>
    </location>
</feature>
<keyword evidence="2" id="KW-0812">Transmembrane</keyword>
<evidence type="ECO:0000256" key="1">
    <source>
        <dbReference type="NCBIfam" id="TIGR00697"/>
    </source>
</evidence>
<reference evidence="3 4" key="1">
    <citation type="submission" date="2020-07" db="EMBL/GenBank/DDBJ databases">
        <title>Endozoicomonas sp. nov., isolated from sediment.</title>
        <authorList>
            <person name="Gu T."/>
        </authorList>
    </citation>
    <scope>NUCLEOTIDE SEQUENCE [LARGE SCALE GENOMIC DNA]</scope>
    <source>
        <strain evidence="3 4">SM1973</strain>
    </source>
</reference>
<dbReference type="PANTHER" id="PTHR34300">
    <property type="entry name" value="QUEUOSINE PRECURSOR TRANSPORTER-RELATED"/>
    <property type="match status" value="1"/>
</dbReference>
<dbReference type="EMBL" id="JACCKB010000020">
    <property type="protein sequence ID" value="NYZ67019.1"/>
    <property type="molecule type" value="Genomic_DNA"/>
</dbReference>
<keyword evidence="4" id="KW-1185">Reference proteome</keyword>
<feature type="transmembrane region" description="Helical" evidence="2">
    <location>
        <begin position="80"/>
        <end position="102"/>
    </location>
</feature>
<organism evidence="3 4">
    <name type="scientific">Spartinivicinus marinus</name>
    <dbReference type="NCBI Taxonomy" id="2994442"/>
    <lineage>
        <taxon>Bacteria</taxon>
        <taxon>Pseudomonadati</taxon>
        <taxon>Pseudomonadota</taxon>
        <taxon>Gammaproteobacteria</taxon>
        <taxon>Oceanospirillales</taxon>
        <taxon>Zooshikellaceae</taxon>
        <taxon>Spartinivicinus</taxon>
    </lineage>
</organism>
<dbReference type="InterPro" id="IPR003744">
    <property type="entry name" value="YhhQ"/>
</dbReference>
<feature type="transmembrane region" description="Helical" evidence="2">
    <location>
        <begin position="261"/>
        <end position="278"/>
    </location>
</feature>
<keyword evidence="2" id="KW-1133">Transmembrane helix</keyword>
<keyword evidence="2" id="KW-0472">Membrane</keyword>
<comment type="caution">
    <text evidence="3">The sequence shown here is derived from an EMBL/GenBank/DDBJ whole genome shotgun (WGS) entry which is preliminary data.</text>
</comment>
<evidence type="ECO:0000313" key="4">
    <source>
        <dbReference type="Proteomes" id="UP000569732"/>
    </source>
</evidence>
<name>A0A853I340_9GAMM</name>
<proteinExistence type="predicted"/>
<feature type="transmembrane region" description="Helical" evidence="2">
    <location>
        <begin position="216"/>
        <end position="241"/>
    </location>
</feature>